<dbReference type="RefSeq" id="WP_089215108.1">
    <property type="nucleotide sequence ID" value="NZ_CP076394.1"/>
</dbReference>
<sequence>MRLPTYIYGLLYPALLGSFLFGALTAPFPDRYQLWAAGLMILYFAAQYGEGAIVAYQVDPDGSPRYGPAEAAIDLVEIFAMLAIMAAIGLFGAAPTGLVARIFNPDSVFNHWGWMALAFAVPPLARIALSLRGRRLRRKTHDIKAHGRLTALSFAAAFGAILGYANPALGLGVISAALLTYLAIYLGWPHLGERPLQAFWGRRG</sequence>
<dbReference type="Proteomes" id="UP000198339">
    <property type="component" value="Unassembled WGS sequence"/>
</dbReference>
<keyword evidence="1" id="KW-0812">Transmembrane</keyword>
<evidence type="ECO:0000256" key="1">
    <source>
        <dbReference type="SAM" id="Phobius"/>
    </source>
</evidence>
<feature type="transmembrane region" description="Helical" evidence="1">
    <location>
        <begin position="7"/>
        <end position="28"/>
    </location>
</feature>
<keyword evidence="1" id="KW-1133">Transmembrane helix</keyword>
<dbReference type="OrthoDB" id="7446651at2"/>
<proteinExistence type="predicted"/>
<protein>
    <submittedName>
        <fullName evidence="2">Uncharacterized protein</fullName>
    </submittedName>
</protein>
<feature type="transmembrane region" description="Helical" evidence="1">
    <location>
        <begin position="171"/>
        <end position="188"/>
    </location>
</feature>
<feature type="transmembrane region" description="Helical" evidence="1">
    <location>
        <begin position="112"/>
        <end position="129"/>
    </location>
</feature>
<name>A0A239G356_9SPHN</name>
<organism evidence="2 3">
    <name type="scientific">Sphingopyxis indica</name>
    <dbReference type="NCBI Taxonomy" id="436663"/>
    <lineage>
        <taxon>Bacteria</taxon>
        <taxon>Pseudomonadati</taxon>
        <taxon>Pseudomonadota</taxon>
        <taxon>Alphaproteobacteria</taxon>
        <taxon>Sphingomonadales</taxon>
        <taxon>Sphingomonadaceae</taxon>
        <taxon>Sphingopyxis</taxon>
    </lineage>
</organism>
<reference evidence="2 3" key="1">
    <citation type="submission" date="2017-06" db="EMBL/GenBank/DDBJ databases">
        <authorList>
            <person name="Kim H.J."/>
            <person name="Triplett B.A."/>
        </authorList>
    </citation>
    <scope>NUCLEOTIDE SEQUENCE [LARGE SCALE GENOMIC DNA]</scope>
    <source>
        <strain evidence="2 3">DS15</strain>
    </source>
</reference>
<feature type="transmembrane region" description="Helical" evidence="1">
    <location>
        <begin position="78"/>
        <end position="100"/>
    </location>
</feature>
<evidence type="ECO:0000313" key="3">
    <source>
        <dbReference type="Proteomes" id="UP000198339"/>
    </source>
</evidence>
<feature type="transmembrane region" description="Helical" evidence="1">
    <location>
        <begin position="34"/>
        <end position="58"/>
    </location>
</feature>
<gene>
    <name evidence="2" type="ORF">SAMN06295955_1033</name>
</gene>
<keyword evidence="3" id="KW-1185">Reference proteome</keyword>
<dbReference type="AlphaFoldDB" id="A0A239G356"/>
<evidence type="ECO:0000313" key="2">
    <source>
        <dbReference type="EMBL" id="SNS63609.1"/>
    </source>
</evidence>
<keyword evidence="1" id="KW-0472">Membrane</keyword>
<accession>A0A239G356</accession>
<dbReference type="EMBL" id="FZPA01000003">
    <property type="protein sequence ID" value="SNS63609.1"/>
    <property type="molecule type" value="Genomic_DNA"/>
</dbReference>